<keyword evidence="4" id="KW-0732">Signal</keyword>
<dbReference type="GO" id="GO:0004190">
    <property type="term" value="F:aspartic-type endopeptidase activity"/>
    <property type="evidence" value="ECO:0007669"/>
    <property type="project" value="InterPro"/>
</dbReference>
<dbReference type="PANTHER" id="PTHR47966:SF65">
    <property type="entry name" value="ASPARTIC-TYPE ENDOPEPTIDASE"/>
    <property type="match status" value="1"/>
</dbReference>
<gene>
    <name evidence="6" type="ORF">BBAD15_g4612</name>
</gene>
<reference evidence="6 7" key="1">
    <citation type="submission" date="2012-10" db="EMBL/GenBank/DDBJ databases">
        <title>Genome sequencing and analysis of entomopathogenic fungi Beauveria bassiana D1-5.</title>
        <authorList>
            <person name="Li Q."/>
            <person name="Wang L."/>
            <person name="Zhang Z."/>
            <person name="Wang Q."/>
            <person name="Ren J."/>
            <person name="Wang M."/>
            <person name="Xu W."/>
            <person name="Wang J."/>
            <person name="Lu Y."/>
            <person name="Du Q."/>
            <person name="Sun Z."/>
        </authorList>
    </citation>
    <scope>NUCLEOTIDE SEQUENCE [LARGE SCALE GENOMIC DNA]</scope>
    <source>
        <strain evidence="6 7">D1-5</strain>
    </source>
</reference>
<dbReference type="Proteomes" id="UP000030106">
    <property type="component" value="Unassembled WGS sequence"/>
</dbReference>
<dbReference type="GO" id="GO:0006508">
    <property type="term" value="P:proteolysis"/>
    <property type="evidence" value="ECO:0007669"/>
    <property type="project" value="InterPro"/>
</dbReference>
<dbReference type="Gene3D" id="2.40.70.10">
    <property type="entry name" value="Acid Proteases"/>
    <property type="match status" value="2"/>
</dbReference>
<evidence type="ECO:0000256" key="1">
    <source>
        <dbReference type="ARBA" id="ARBA00007447"/>
    </source>
</evidence>
<dbReference type="InterPro" id="IPR033121">
    <property type="entry name" value="PEPTIDASE_A1"/>
</dbReference>
<comment type="caution">
    <text evidence="6">The sequence shown here is derived from an EMBL/GenBank/DDBJ whole genome shotgun (WGS) entry which is preliminary data.</text>
</comment>
<dbReference type="PROSITE" id="PS51767">
    <property type="entry name" value="PEPTIDASE_A1"/>
    <property type="match status" value="1"/>
</dbReference>
<dbReference type="SUPFAM" id="SSF50630">
    <property type="entry name" value="Acid proteases"/>
    <property type="match status" value="1"/>
</dbReference>
<protein>
    <submittedName>
        <fullName evidence="6">Candidapepsin-2</fullName>
    </submittedName>
</protein>
<dbReference type="PRINTS" id="PR00792">
    <property type="entry name" value="PEPSIN"/>
</dbReference>
<evidence type="ECO:0000313" key="6">
    <source>
        <dbReference type="EMBL" id="KGQ10044.1"/>
    </source>
</evidence>
<dbReference type="Pfam" id="PF00026">
    <property type="entry name" value="Asp"/>
    <property type="match status" value="1"/>
</dbReference>
<organism evidence="6 7">
    <name type="scientific">Beauveria bassiana D1-5</name>
    <dbReference type="NCBI Taxonomy" id="1245745"/>
    <lineage>
        <taxon>Eukaryota</taxon>
        <taxon>Fungi</taxon>
        <taxon>Dikarya</taxon>
        <taxon>Ascomycota</taxon>
        <taxon>Pezizomycotina</taxon>
        <taxon>Sordariomycetes</taxon>
        <taxon>Hypocreomycetidae</taxon>
        <taxon>Hypocreales</taxon>
        <taxon>Cordycipitaceae</taxon>
        <taxon>Beauveria</taxon>
    </lineage>
</organism>
<evidence type="ECO:0000259" key="5">
    <source>
        <dbReference type="PROSITE" id="PS51767"/>
    </source>
</evidence>
<evidence type="ECO:0000256" key="2">
    <source>
        <dbReference type="PIRSR" id="PIRSR601461-2"/>
    </source>
</evidence>
<dbReference type="InterPro" id="IPR001461">
    <property type="entry name" value="Aspartic_peptidase_A1"/>
</dbReference>
<accession>A0A0A2WAN4</accession>
<evidence type="ECO:0000313" key="7">
    <source>
        <dbReference type="Proteomes" id="UP000030106"/>
    </source>
</evidence>
<evidence type="ECO:0000256" key="3">
    <source>
        <dbReference type="SAM" id="MobiDB-lite"/>
    </source>
</evidence>
<feature type="signal peptide" evidence="4">
    <location>
        <begin position="1"/>
        <end position="23"/>
    </location>
</feature>
<dbReference type="PANTHER" id="PTHR47966">
    <property type="entry name" value="BETA-SITE APP-CLEAVING ENZYME, ISOFORM A-RELATED"/>
    <property type="match status" value="1"/>
</dbReference>
<evidence type="ECO:0000256" key="4">
    <source>
        <dbReference type="SAM" id="SignalP"/>
    </source>
</evidence>
<dbReference type="eggNOG" id="KOG1339">
    <property type="taxonomic scope" value="Eukaryota"/>
</dbReference>
<sequence>MRLSSANLAAGLVLAGRGVATTAEKVVQADSNPGYLAVPVGIVPRTHRIEKRTKNANAIQTTLENMNFFYAAQNCRTARPQDAQLCAQFGQYNPRKSQTPPLGPFGKEEIRFGDTTDESTLTSVKLTYFTDKIAFGSLSIENQTFGVVTESKRQSQGILGLAPDLRAGFDGDEPYSLVLNSMAKQGVIASRVFSLDLRHSDTKTGALIYGGLDRSKFVGTLEKVPIIKGLQGEARLAVSLDTLGITMSQEKNYRLQGNDTNVMLDSGTTISRLQANVAMPILKALRAQSEGNGYFYIPCSARNQQGSVDFGFGGTTVRVPFKDFIINVGDPYTCYAGIALTGGQQILGETVLRAGYFVFDWDNKAVHIAQAADCGDSDIVKVGTGKDAVPSVTGSCAASQILSATSKPVQTISVDGGDEASAAATTYTVTECPAFDPKCQTEMIKTVTAQATPTESSGEGENGGSGKGSSNGDKKNSGSGRYGALVVGNDNYIEGRVPECNQACQARRDNVIAVDEVLGTA</sequence>
<feature type="compositionally biased region" description="Gly residues" evidence="3">
    <location>
        <begin position="460"/>
        <end position="469"/>
    </location>
</feature>
<feature type="region of interest" description="Disordered" evidence="3">
    <location>
        <begin position="449"/>
        <end position="481"/>
    </location>
</feature>
<dbReference type="OrthoDB" id="771136at2759"/>
<name>A0A0A2WAN4_BEABA</name>
<comment type="similarity">
    <text evidence="1">Belongs to the peptidase A1 family.</text>
</comment>
<feature type="domain" description="Peptidase A1" evidence="5">
    <location>
        <begin position="34"/>
        <end position="369"/>
    </location>
</feature>
<dbReference type="STRING" id="1245745.A0A0A2WAN4"/>
<dbReference type="InterPro" id="IPR021109">
    <property type="entry name" value="Peptidase_aspartic_dom_sf"/>
</dbReference>
<dbReference type="EMBL" id="ANFO01000368">
    <property type="protein sequence ID" value="KGQ10044.1"/>
    <property type="molecule type" value="Genomic_DNA"/>
</dbReference>
<dbReference type="AlphaFoldDB" id="A0A0A2WAN4"/>
<keyword evidence="2" id="KW-1015">Disulfide bond</keyword>
<feature type="disulfide bond" evidence="2">
    <location>
        <begin position="299"/>
        <end position="334"/>
    </location>
</feature>
<feature type="chain" id="PRO_5002007118" evidence="4">
    <location>
        <begin position="24"/>
        <end position="521"/>
    </location>
</feature>
<dbReference type="HOGENOM" id="CLU_013253_9_4_1"/>
<proteinExistence type="inferred from homology"/>